<evidence type="ECO:0000313" key="2">
    <source>
        <dbReference type="Proteomes" id="UP000009168"/>
    </source>
</evidence>
<dbReference type="EMBL" id="GG662840">
    <property type="protein sequence ID" value="EAR88609.1"/>
    <property type="molecule type" value="Genomic_DNA"/>
</dbReference>
<dbReference type="Proteomes" id="UP000009168">
    <property type="component" value="Unassembled WGS sequence"/>
</dbReference>
<dbReference type="KEGG" id="tet:TTHERM_00185830"/>
<dbReference type="RefSeq" id="XP_001008854.1">
    <property type="nucleotide sequence ID" value="XM_001008854.3"/>
</dbReference>
<dbReference type="HOGENOM" id="CLU_1040067_0_0_1"/>
<accession>Q22T29</accession>
<organism evidence="1 2">
    <name type="scientific">Tetrahymena thermophila (strain SB210)</name>
    <dbReference type="NCBI Taxonomy" id="312017"/>
    <lineage>
        <taxon>Eukaryota</taxon>
        <taxon>Sar</taxon>
        <taxon>Alveolata</taxon>
        <taxon>Ciliophora</taxon>
        <taxon>Intramacronucleata</taxon>
        <taxon>Oligohymenophorea</taxon>
        <taxon>Hymenostomatida</taxon>
        <taxon>Tetrahymenina</taxon>
        <taxon>Tetrahymenidae</taxon>
        <taxon>Tetrahymena</taxon>
    </lineage>
</organism>
<dbReference type="InParanoid" id="Q22T29"/>
<dbReference type="AlphaFoldDB" id="Q22T29"/>
<dbReference type="GeneID" id="7844321"/>
<reference evidence="2" key="1">
    <citation type="journal article" date="2006" name="PLoS Biol.">
        <title>Macronuclear genome sequence of the ciliate Tetrahymena thermophila, a model eukaryote.</title>
        <authorList>
            <person name="Eisen J.A."/>
            <person name="Coyne R.S."/>
            <person name="Wu M."/>
            <person name="Wu D."/>
            <person name="Thiagarajan M."/>
            <person name="Wortman J.R."/>
            <person name="Badger J.H."/>
            <person name="Ren Q."/>
            <person name="Amedeo P."/>
            <person name="Jones K.M."/>
            <person name="Tallon L.J."/>
            <person name="Delcher A.L."/>
            <person name="Salzberg S.L."/>
            <person name="Silva J.C."/>
            <person name="Haas B.J."/>
            <person name="Majoros W.H."/>
            <person name="Farzad M."/>
            <person name="Carlton J.M."/>
            <person name="Smith R.K. Jr."/>
            <person name="Garg J."/>
            <person name="Pearlman R.E."/>
            <person name="Karrer K.M."/>
            <person name="Sun L."/>
            <person name="Manning G."/>
            <person name="Elde N.C."/>
            <person name="Turkewitz A.P."/>
            <person name="Asai D.J."/>
            <person name="Wilkes D.E."/>
            <person name="Wang Y."/>
            <person name="Cai H."/>
            <person name="Collins K."/>
            <person name="Stewart B.A."/>
            <person name="Lee S.R."/>
            <person name="Wilamowska K."/>
            <person name="Weinberg Z."/>
            <person name="Ruzzo W.L."/>
            <person name="Wloga D."/>
            <person name="Gaertig J."/>
            <person name="Frankel J."/>
            <person name="Tsao C.-C."/>
            <person name="Gorovsky M.A."/>
            <person name="Keeling P.J."/>
            <person name="Waller R.F."/>
            <person name="Patron N.J."/>
            <person name="Cherry J.M."/>
            <person name="Stover N.A."/>
            <person name="Krieger C.J."/>
            <person name="del Toro C."/>
            <person name="Ryder H.F."/>
            <person name="Williamson S.C."/>
            <person name="Barbeau R.A."/>
            <person name="Hamilton E.P."/>
            <person name="Orias E."/>
        </authorList>
    </citation>
    <scope>NUCLEOTIDE SEQUENCE [LARGE SCALE GENOMIC DNA]</scope>
    <source>
        <strain evidence="2">SB210</strain>
    </source>
</reference>
<proteinExistence type="predicted"/>
<sequence length="268" mass="30223">MNKFIIALPIFALLALGGILYYKNSNNYLESSLTIPNDLTIYNFAQCYQNLPAITDSCKNTDAYNQAATNFNNLTSAQSDNPNTACINYNKFFQTAFASQPLNQNNYFADCYLNDQALAIAKSNQCFYDKYFAPFYLQCTRSSASSSSSSSSSDSNKPKNNLTTVTFTQYAECLKTLQYSVQPCQTTDAYYSTVSQFVDLTYPDSSNVSSDCKNYYSYLKVAHADDLINKNNYYQSCFLSSKIQSIAQSNDCFNQYYYKPIYTTCLGN</sequence>
<protein>
    <submittedName>
        <fullName evidence="1">Transmembrane protein, putative</fullName>
    </submittedName>
</protein>
<keyword evidence="1" id="KW-0812">Transmembrane</keyword>
<keyword evidence="2" id="KW-1185">Reference proteome</keyword>
<keyword evidence="1" id="KW-0472">Membrane</keyword>
<evidence type="ECO:0000313" key="1">
    <source>
        <dbReference type="EMBL" id="EAR88609.1"/>
    </source>
</evidence>
<gene>
    <name evidence="1" type="ORF">TTHERM_00185830</name>
</gene>
<name>Q22T29_TETTS</name>